<evidence type="ECO:0000313" key="2">
    <source>
        <dbReference type="EMBL" id="KAK6926249.1"/>
    </source>
</evidence>
<keyword evidence="2" id="KW-0808">Transferase</keyword>
<evidence type="ECO:0000259" key="1">
    <source>
        <dbReference type="Pfam" id="PF03407"/>
    </source>
</evidence>
<feature type="domain" description="Nucleotide-diphospho-sugar transferase" evidence="1">
    <location>
        <begin position="2"/>
        <end position="62"/>
    </location>
</feature>
<comment type="caution">
    <text evidence="2">The sequence shown here is derived from an EMBL/GenBank/DDBJ whole genome shotgun (WGS) entry which is preliminary data.</text>
</comment>
<keyword evidence="3" id="KW-1185">Reference proteome</keyword>
<dbReference type="AlphaFoldDB" id="A0AAN8Z4J2"/>
<accession>A0AAN8Z4J2</accession>
<dbReference type="Proteomes" id="UP001370490">
    <property type="component" value="Unassembled WGS sequence"/>
</dbReference>
<proteinExistence type="predicted"/>
<dbReference type="Pfam" id="PF03407">
    <property type="entry name" value="Nucleotid_trans"/>
    <property type="match status" value="1"/>
</dbReference>
<organism evidence="2 3">
    <name type="scientific">Dillenia turbinata</name>
    <dbReference type="NCBI Taxonomy" id="194707"/>
    <lineage>
        <taxon>Eukaryota</taxon>
        <taxon>Viridiplantae</taxon>
        <taxon>Streptophyta</taxon>
        <taxon>Embryophyta</taxon>
        <taxon>Tracheophyta</taxon>
        <taxon>Spermatophyta</taxon>
        <taxon>Magnoliopsida</taxon>
        <taxon>eudicotyledons</taxon>
        <taxon>Gunneridae</taxon>
        <taxon>Pentapetalae</taxon>
        <taxon>Dilleniales</taxon>
        <taxon>Dilleniaceae</taxon>
        <taxon>Dillenia</taxon>
    </lineage>
</organism>
<evidence type="ECO:0000313" key="3">
    <source>
        <dbReference type="Proteomes" id="UP001370490"/>
    </source>
</evidence>
<dbReference type="InterPro" id="IPR005069">
    <property type="entry name" value="Nucl-diP-sugar_transferase"/>
</dbReference>
<dbReference type="GO" id="GO:0016740">
    <property type="term" value="F:transferase activity"/>
    <property type="evidence" value="ECO:0007669"/>
    <property type="project" value="UniProtKB-KW"/>
</dbReference>
<sequence length="132" mass="15029">MDVIWLRCPFPRLSQNKSIDLQVSVDGFNGDQWSKANPLNTGFYFARSNNKTIVLYEALYAKKDITLAKKSKIGFCQDSRDFNVVSTVHANCCRTIRAKLSDLTVVIHDWSRYKATAANGTMTIGWTKHWHA</sequence>
<gene>
    <name evidence="2" type="ORF">RJ641_007968</name>
</gene>
<protein>
    <submittedName>
        <fullName evidence="2">Nucleotide-diphospho-sugar transferase</fullName>
    </submittedName>
</protein>
<reference evidence="2 3" key="1">
    <citation type="submission" date="2023-12" db="EMBL/GenBank/DDBJ databases">
        <title>A high-quality genome assembly for Dillenia turbinata (Dilleniales).</title>
        <authorList>
            <person name="Chanderbali A."/>
        </authorList>
    </citation>
    <scope>NUCLEOTIDE SEQUENCE [LARGE SCALE GENOMIC DNA]</scope>
    <source>
        <strain evidence="2">LSX21</strain>
        <tissue evidence="2">Leaf</tissue>
    </source>
</reference>
<dbReference type="InterPro" id="IPR044821">
    <property type="entry name" value="At1g28695/At4g15970-like"/>
</dbReference>
<dbReference type="PANTHER" id="PTHR46038:SF29">
    <property type="entry name" value="NUCLEOTIDE-DIPHOSPHO-SUGAR TRANSFERASE DOMAIN-CONTAINING PROTEIN"/>
    <property type="match status" value="1"/>
</dbReference>
<name>A0AAN8Z4J2_9MAGN</name>
<dbReference type="EMBL" id="JBAMMX010000015">
    <property type="protein sequence ID" value="KAK6926249.1"/>
    <property type="molecule type" value="Genomic_DNA"/>
</dbReference>
<dbReference type="PANTHER" id="PTHR46038">
    <property type="entry name" value="EXPRESSED PROTEIN-RELATED"/>
    <property type="match status" value="1"/>
</dbReference>